<protein>
    <recommendedName>
        <fullName evidence="1">Luciferase domain-containing protein</fullName>
    </recommendedName>
</protein>
<name>A0A1Y2ASV9_9TREE</name>
<reference evidence="2 3" key="1">
    <citation type="submission" date="2016-07" db="EMBL/GenBank/DDBJ databases">
        <title>Pervasive Adenine N6-methylation of Active Genes in Fungi.</title>
        <authorList>
            <consortium name="DOE Joint Genome Institute"/>
            <person name="Mondo S.J."/>
            <person name="Dannebaum R.O."/>
            <person name="Kuo R.C."/>
            <person name="Labutti K."/>
            <person name="Haridas S."/>
            <person name="Kuo A."/>
            <person name="Salamov A."/>
            <person name="Ahrendt S.R."/>
            <person name="Lipzen A."/>
            <person name="Sullivan W."/>
            <person name="Andreopoulos W.B."/>
            <person name="Clum A."/>
            <person name="Lindquist E."/>
            <person name="Daum C."/>
            <person name="Ramamoorthy G.K."/>
            <person name="Gryganskyi A."/>
            <person name="Culley D."/>
            <person name="Magnuson J.K."/>
            <person name="James T.Y."/>
            <person name="O'Malley M.A."/>
            <person name="Stajich J.E."/>
            <person name="Spatafora J.W."/>
            <person name="Visel A."/>
            <person name="Grigoriev I.V."/>
        </authorList>
    </citation>
    <scope>NUCLEOTIDE SEQUENCE [LARGE SCALE GENOMIC DNA]</scope>
    <source>
        <strain evidence="2 3">68-887.2</strain>
    </source>
</reference>
<dbReference type="STRING" id="71784.A0A1Y2ASV9"/>
<organism evidence="2 3">
    <name type="scientific">Naematelia encephala</name>
    <dbReference type="NCBI Taxonomy" id="71784"/>
    <lineage>
        <taxon>Eukaryota</taxon>
        <taxon>Fungi</taxon>
        <taxon>Dikarya</taxon>
        <taxon>Basidiomycota</taxon>
        <taxon>Agaricomycotina</taxon>
        <taxon>Tremellomycetes</taxon>
        <taxon>Tremellales</taxon>
        <taxon>Naemateliaceae</taxon>
        <taxon>Naematelia</taxon>
    </lineage>
</organism>
<gene>
    <name evidence="2" type="ORF">BCR39DRAFT_499139</name>
</gene>
<dbReference type="AlphaFoldDB" id="A0A1Y2ASV9"/>
<evidence type="ECO:0000313" key="3">
    <source>
        <dbReference type="Proteomes" id="UP000193986"/>
    </source>
</evidence>
<proteinExistence type="predicted"/>
<dbReference type="EMBL" id="MCFC01000056">
    <property type="protein sequence ID" value="ORY25554.1"/>
    <property type="molecule type" value="Genomic_DNA"/>
</dbReference>
<dbReference type="InParanoid" id="A0A1Y2ASV9"/>
<dbReference type="OrthoDB" id="5358398at2759"/>
<dbReference type="InterPro" id="IPR048273">
    <property type="entry name" value="Luciferase"/>
</dbReference>
<feature type="domain" description="Luciferase" evidence="1">
    <location>
        <begin position="174"/>
        <end position="239"/>
    </location>
</feature>
<dbReference type="PANTHER" id="PTHR38695:SF1">
    <property type="entry name" value="AMINO ACID PERMEASE_ SLC12A DOMAIN-CONTAINING PROTEIN"/>
    <property type="match status" value="1"/>
</dbReference>
<dbReference type="Proteomes" id="UP000193986">
    <property type="component" value="Unassembled WGS sequence"/>
</dbReference>
<evidence type="ECO:0000259" key="1">
    <source>
        <dbReference type="Pfam" id="PF17648"/>
    </source>
</evidence>
<evidence type="ECO:0000313" key="2">
    <source>
        <dbReference type="EMBL" id="ORY25554.1"/>
    </source>
</evidence>
<sequence>MSSPSSWEQIVRAFRRLPGSPITVAAGGLAIAGTLWIVKDYHEWISFGTGGTPSTLAGYLKMRKWWFKRLWNGDDLRNPSALPKDGPRYLLRPVPRREGGRPELMSRTLPHRQKPEALEPQTKDVLFSLPTKLQSQRPDILVLAPSKTEGGSADAIYAKADLASLNPEAASLQYEIAHVHPSDNSLHVMLAPFDARTLIETYWAESFPVHEIAPPGWVMVYAPRDKREVELVEDIMKAAVAWVTGVTI</sequence>
<comment type="caution">
    <text evidence="2">The sequence shown here is derived from an EMBL/GenBank/DDBJ whole genome shotgun (WGS) entry which is preliminary data.</text>
</comment>
<dbReference type="PANTHER" id="PTHR38695">
    <property type="entry name" value="AMINO ACID PERMEASE_ SLC12A DOMAIN-CONTAINING PROTEIN"/>
    <property type="match status" value="1"/>
</dbReference>
<accession>A0A1Y2ASV9</accession>
<keyword evidence="3" id="KW-1185">Reference proteome</keyword>
<dbReference type="InterPro" id="IPR040841">
    <property type="entry name" value="Luciferase_dom"/>
</dbReference>
<dbReference type="Pfam" id="PF17648">
    <property type="entry name" value="Luciferase"/>
    <property type="match status" value="1"/>
</dbReference>